<dbReference type="EMBL" id="SJPY01000003">
    <property type="protein sequence ID" value="TWU43426.1"/>
    <property type="molecule type" value="Genomic_DNA"/>
</dbReference>
<dbReference type="AlphaFoldDB" id="A0A5C6E7H6"/>
<proteinExistence type="predicted"/>
<evidence type="ECO:0000313" key="2">
    <source>
        <dbReference type="EMBL" id="TWU43426.1"/>
    </source>
</evidence>
<keyword evidence="3" id="KW-1185">Reference proteome</keyword>
<gene>
    <name evidence="2" type="ORF">Q31b_24660</name>
</gene>
<accession>A0A5C6E7H6</accession>
<feature type="transmembrane region" description="Helical" evidence="1">
    <location>
        <begin position="111"/>
        <end position="129"/>
    </location>
</feature>
<keyword evidence="1" id="KW-0812">Transmembrane</keyword>
<keyword evidence="1" id="KW-1133">Transmembrane helix</keyword>
<evidence type="ECO:0000313" key="3">
    <source>
        <dbReference type="Proteomes" id="UP000315471"/>
    </source>
</evidence>
<comment type="caution">
    <text evidence="2">The sequence shown here is derived from an EMBL/GenBank/DDBJ whole genome shotgun (WGS) entry which is preliminary data.</text>
</comment>
<organism evidence="2 3">
    <name type="scientific">Novipirellula aureliae</name>
    <dbReference type="NCBI Taxonomy" id="2527966"/>
    <lineage>
        <taxon>Bacteria</taxon>
        <taxon>Pseudomonadati</taxon>
        <taxon>Planctomycetota</taxon>
        <taxon>Planctomycetia</taxon>
        <taxon>Pirellulales</taxon>
        <taxon>Pirellulaceae</taxon>
        <taxon>Novipirellula</taxon>
    </lineage>
</organism>
<dbReference type="RefSeq" id="WP_146599857.1">
    <property type="nucleotide sequence ID" value="NZ_SJPY01000003.1"/>
</dbReference>
<evidence type="ECO:0000256" key="1">
    <source>
        <dbReference type="SAM" id="Phobius"/>
    </source>
</evidence>
<feature type="transmembrane region" description="Helical" evidence="1">
    <location>
        <begin position="57"/>
        <end position="75"/>
    </location>
</feature>
<name>A0A5C6E7H6_9BACT</name>
<protein>
    <submittedName>
        <fullName evidence="2">Uncharacterized protein</fullName>
    </submittedName>
</protein>
<dbReference type="Proteomes" id="UP000315471">
    <property type="component" value="Unassembled WGS sequence"/>
</dbReference>
<feature type="transmembrane region" description="Helical" evidence="1">
    <location>
        <begin position="82"/>
        <end position="99"/>
    </location>
</feature>
<reference evidence="2 3" key="1">
    <citation type="submission" date="2019-02" db="EMBL/GenBank/DDBJ databases">
        <title>Deep-cultivation of Planctomycetes and their phenomic and genomic characterization uncovers novel biology.</title>
        <authorList>
            <person name="Wiegand S."/>
            <person name="Jogler M."/>
            <person name="Boedeker C."/>
            <person name="Pinto D."/>
            <person name="Vollmers J."/>
            <person name="Rivas-Marin E."/>
            <person name="Kohn T."/>
            <person name="Peeters S.H."/>
            <person name="Heuer A."/>
            <person name="Rast P."/>
            <person name="Oberbeckmann S."/>
            <person name="Bunk B."/>
            <person name="Jeske O."/>
            <person name="Meyerdierks A."/>
            <person name="Storesund J.E."/>
            <person name="Kallscheuer N."/>
            <person name="Luecker S."/>
            <person name="Lage O.M."/>
            <person name="Pohl T."/>
            <person name="Merkel B.J."/>
            <person name="Hornburger P."/>
            <person name="Mueller R.-W."/>
            <person name="Bruemmer F."/>
            <person name="Labrenz M."/>
            <person name="Spormann A.M."/>
            <person name="Op Den Camp H."/>
            <person name="Overmann J."/>
            <person name="Amann R."/>
            <person name="Jetten M.S.M."/>
            <person name="Mascher T."/>
            <person name="Medema M.H."/>
            <person name="Devos D.P."/>
            <person name="Kaster A.-K."/>
            <person name="Ovreas L."/>
            <person name="Rohde M."/>
            <person name="Galperin M.Y."/>
            <person name="Jogler C."/>
        </authorList>
    </citation>
    <scope>NUCLEOTIDE SEQUENCE [LARGE SCALE GENOMIC DNA]</scope>
    <source>
        <strain evidence="2 3">Q31b</strain>
    </source>
</reference>
<keyword evidence="1" id="KW-0472">Membrane</keyword>
<sequence length="154" mass="16718">MRILLALHATLLLLASTGFTIVTAFLGNASLHWCYVKYASSNGWGVKYVSDYSAAEIVTYLLAYTLGVVGFLVALKSRHPVVGLLGVVLSLIGLLSFAIEGSHWIVDHNRSWLAFSPAVMFVLAFLACLPKRFADDGNPTAFSVRPREGRTQTG</sequence>